<evidence type="ECO:0000313" key="3">
    <source>
        <dbReference type="Proteomes" id="UP000503640"/>
    </source>
</evidence>
<accession>A0A7I9VHT3</accession>
<reference evidence="3" key="1">
    <citation type="journal article" date="2020" name="Appl. Environ. Microbiol.">
        <title>Diazotrophic Anaeromyxobacter Isolates from Soils.</title>
        <authorList>
            <person name="Masuda Y."/>
            <person name="Yamanaka H."/>
            <person name="Xu Z.X."/>
            <person name="Shiratori Y."/>
            <person name="Aono T."/>
            <person name="Amachi S."/>
            <person name="Senoo K."/>
            <person name="Itoh H."/>
        </authorList>
    </citation>
    <scope>NUCLEOTIDE SEQUENCE [LARGE SCALE GENOMIC DNA]</scope>
    <source>
        <strain evidence="3">R267</strain>
    </source>
</reference>
<sequence>MPEQRSATPAVPPPLPGRARTPVPTLVPAVALAPAAAPPAPAPAAAPAVRPAPAPLAAPAPVPPASAPALTAVQAPVPGALPSAEEAEAVLAAALRGEAHPDPDWRAAAERVAAALSEGERTALTSGPLSFDPGLLRGAAGLRLRLDLAVALVPTRPDLHGAALPALLGEVDALLLKVKVAGADAPPGAAEALDPVRLALVDGGVALAGALARVGPAAPAPLPAAPFVSPSRPAPRVLSNLTAAEAARTERSGKGLWVAFAIALAAVGGYHGWQFATRKPPEPTPTLAGAPAHTFVVPDGAGGQLLLVEPGAKVSPAELEAFTEQERAKGNVLRALPSGGWVVEPASQVKEGKP</sequence>
<proteinExistence type="predicted"/>
<organism evidence="2 3">
    <name type="scientific">Anaeromyxobacter diazotrophicus</name>
    <dbReference type="NCBI Taxonomy" id="2590199"/>
    <lineage>
        <taxon>Bacteria</taxon>
        <taxon>Pseudomonadati</taxon>
        <taxon>Myxococcota</taxon>
        <taxon>Myxococcia</taxon>
        <taxon>Myxococcales</taxon>
        <taxon>Cystobacterineae</taxon>
        <taxon>Anaeromyxobacteraceae</taxon>
        <taxon>Anaeromyxobacter</taxon>
    </lineage>
</organism>
<dbReference type="RefSeq" id="WP_176062377.1">
    <property type="nucleotide sequence ID" value="NZ_BJTG01000001.1"/>
</dbReference>
<name>A0A7I9VHT3_9BACT</name>
<dbReference type="Proteomes" id="UP000503640">
    <property type="component" value="Unassembled WGS sequence"/>
</dbReference>
<evidence type="ECO:0000313" key="2">
    <source>
        <dbReference type="EMBL" id="GEJ55587.1"/>
    </source>
</evidence>
<keyword evidence="3" id="KW-1185">Reference proteome</keyword>
<dbReference type="EMBL" id="BJTG01000001">
    <property type="protein sequence ID" value="GEJ55587.1"/>
    <property type="molecule type" value="Genomic_DNA"/>
</dbReference>
<evidence type="ECO:0000256" key="1">
    <source>
        <dbReference type="SAM" id="MobiDB-lite"/>
    </source>
</evidence>
<feature type="region of interest" description="Disordered" evidence="1">
    <location>
        <begin position="37"/>
        <end position="64"/>
    </location>
</feature>
<dbReference type="AlphaFoldDB" id="A0A7I9VHT3"/>
<comment type="caution">
    <text evidence="2">The sequence shown here is derived from an EMBL/GenBank/DDBJ whole genome shotgun (WGS) entry which is preliminary data.</text>
</comment>
<feature type="region of interest" description="Disordered" evidence="1">
    <location>
        <begin position="1"/>
        <end position="22"/>
    </location>
</feature>
<protein>
    <submittedName>
        <fullName evidence="2">Uncharacterized protein</fullName>
    </submittedName>
</protein>
<gene>
    <name evidence="2" type="ORF">AMYX_03280</name>
</gene>